<dbReference type="PANTHER" id="PTHR11839:SF18">
    <property type="entry name" value="NUDIX HYDROLASE DOMAIN-CONTAINING PROTEIN"/>
    <property type="match status" value="1"/>
</dbReference>
<dbReference type="GeneID" id="78296295"/>
<dbReference type="AlphaFoldDB" id="A0A2U1AQN0"/>
<evidence type="ECO:0000256" key="6">
    <source>
        <dbReference type="ARBA" id="ARBA00032162"/>
    </source>
</evidence>
<sequence length="184" mass="20790">MTENRPQKWQVLSSEYLSRKPWFTVRRESLELPNGNRIPDYYVLEYPDWVNVIAVTKAGKLLFVRQYRHGLGEVGVELCAGVREKSDPSPEAAARRELLEETGYGGGKWRQFMVLSPNPATHTNLTYTFLAQGVEPVAAPNPEATEDLSCELLTPGEVKELLRRDGVRQALMAAALWKYLAINN</sequence>
<dbReference type="PROSITE" id="PS51462">
    <property type="entry name" value="NUDIX"/>
    <property type="match status" value="1"/>
</dbReference>
<organism evidence="10 11">
    <name type="scientific">Victivallis vadensis</name>
    <dbReference type="NCBI Taxonomy" id="172901"/>
    <lineage>
        <taxon>Bacteria</taxon>
        <taxon>Pseudomonadati</taxon>
        <taxon>Lentisphaerota</taxon>
        <taxon>Lentisphaeria</taxon>
        <taxon>Victivallales</taxon>
        <taxon>Victivallaceae</taxon>
        <taxon>Victivallis</taxon>
    </lineage>
</organism>
<evidence type="ECO:0000256" key="3">
    <source>
        <dbReference type="ARBA" id="ARBA00007275"/>
    </source>
</evidence>
<keyword evidence="5 9" id="KW-0378">Hydrolase</keyword>
<dbReference type="PANTHER" id="PTHR11839">
    <property type="entry name" value="UDP/ADP-SUGAR PYROPHOSPHATASE"/>
    <property type="match status" value="1"/>
</dbReference>
<reference evidence="9 12" key="2">
    <citation type="submission" date="2020-04" db="EMBL/GenBank/DDBJ databases">
        <authorList>
            <person name="Hitch T.C.A."/>
            <person name="Wylensek D."/>
            <person name="Clavel T."/>
        </authorList>
    </citation>
    <scope>NUCLEOTIDE SEQUENCE [LARGE SCALE GENOMIC DNA]</scope>
    <source>
        <strain evidence="9 12">COR2-253-APC-1A</strain>
    </source>
</reference>
<dbReference type="GO" id="GO:0019693">
    <property type="term" value="P:ribose phosphate metabolic process"/>
    <property type="evidence" value="ECO:0007669"/>
    <property type="project" value="TreeGrafter"/>
</dbReference>
<evidence type="ECO:0000313" key="10">
    <source>
        <dbReference type="EMBL" id="PVY38641.1"/>
    </source>
</evidence>
<comment type="caution">
    <text evidence="10">The sequence shown here is derived from an EMBL/GenBank/DDBJ whole genome shotgun (WGS) entry which is preliminary data.</text>
</comment>
<accession>A0A2U1AQN0</accession>
<evidence type="ECO:0000256" key="1">
    <source>
        <dbReference type="ARBA" id="ARBA00000847"/>
    </source>
</evidence>
<dbReference type="Pfam" id="PF00293">
    <property type="entry name" value="NUDIX"/>
    <property type="match status" value="1"/>
</dbReference>
<evidence type="ECO:0000259" key="8">
    <source>
        <dbReference type="PROSITE" id="PS51462"/>
    </source>
</evidence>
<keyword evidence="11" id="KW-1185">Reference proteome</keyword>
<dbReference type="GO" id="GO:0006753">
    <property type="term" value="P:nucleoside phosphate metabolic process"/>
    <property type="evidence" value="ECO:0007669"/>
    <property type="project" value="TreeGrafter"/>
</dbReference>
<dbReference type="CDD" id="cd03424">
    <property type="entry name" value="NUDIX_ADPRase_Nudt5_UGPPase_Nudt14"/>
    <property type="match status" value="1"/>
</dbReference>
<evidence type="ECO:0000256" key="2">
    <source>
        <dbReference type="ARBA" id="ARBA00001946"/>
    </source>
</evidence>
<evidence type="ECO:0000256" key="7">
    <source>
        <dbReference type="ARBA" id="ARBA00032272"/>
    </source>
</evidence>
<protein>
    <recommendedName>
        <fullName evidence="4">GDP-mannose pyrophosphatase</fullName>
    </recommendedName>
    <alternativeName>
        <fullName evidence="6">GDP-mannose hydrolase</fullName>
    </alternativeName>
    <alternativeName>
        <fullName evidence="7">GDPMK</fullName>
    </alternativeName>
</protein>
<reference evidence="10 11" key="1">
    <citation type="submission" date="2018-04" db="EMBL/GenBank/DDBJ databases">
        <title>Genomic Encyclopedia of Type Strains, Phase IV (KMG-IV): sequencing the most valuable type-strain genomes for metagenomic binning, comparative biology and taxonomic classification.</title>
        <authorList>
            <person name="Goeker M."/>
        </authorList>
    </citation>
    <scope>NUCLEOTIDE SEQUENCE [LARGE SCALE GENOMIC DNA]</scope>
    <source>
        <strain evidence="10 11">DSM 14823</strain>
    </source>
</reference>
<dbReference type="Proteomes" id="UP000245959">
    <property type="component" value="Unassembled WGS sequence"/>
</dbReference>
<name>A0A2U1AQN0_9BACT</name>
<dbReference type="GO" id="GO:0016787">
    <property type="term" value="F:hydrolase activity"/>
    <property type="evidence" value="ECO:0007669"/>
    <property type="project" value="UniProtKB-KW"/>
</dbReference>
<dbReference type="Gene3D" id="3.90.79.10">
    <property type="entry name" value="Nucleoside Triphosphate Pyrophosphohydrolase"/>
    <property type="match status" value="1"/>
</dbReference>
<evidence type="ECO:0000313" key="9">
    <source>
        <dbReference type="EMBL" id="NMD88013.1"/>
    </source>
</evidence>
<gene>
    <name evidence="10" type="ORF">C8D82_12567</name>
    <name evidence="9" type="ORF">HF882_15605</name>
</gene>
<dbReference type="InterPro" id="IPR000086">
    <property type="entry name" value="NUDIX_hydrolase_dom"/>
</dbReference>
<dbReference type="InterPro" id="IPR015797">
    <property type="entry name" value="NUDIX_hydrolase-like_dom_sf"/>
</dbReference>
<dbReference type="EMBL" id="JABAEW010000035">
    <property type="protein sequence ID" value="NMD88013.1"/>
    <property type="molecule type" value="Genomic_DNA"/>
</dbReference>
<evidence type="ECO:0000256" key="5">
    <source>
        <dbReference type="ARBA" id="ARBA00022801"/>
    </source>
</evidence>
<evidence type="ECO:0000313" key="11">
    <source>
        <dbReference type="Proteomes" id="UP000245959"/>
    </source>
</evidence>
<dbReference type="EMBL" id="QEKH01000025">
    <property type="protein sequence ID" value="PVY38641.1"/>
    <property type="molecule type" value="Genomic_DNA"/>
</dbReference>
<dbReference type="RefSeq" id="WP_116885006.1">
    <property type="nucleotide sequence ID" value="NZ_CABMMC010000029.1"/>
</dbReference>
<comment type="similarity">
    <text evidence="3">Belongs to the Nudix hydrolase family. NudK subfamily.</text>
</comment>
<evidence type="ECO:0000313" key="12">
    <source>
        <dbReference type="Proteomes" id="UP000576225"/>
    </source>
</evidence>
<dbReference type="Proteomes" id="UP000576225">
    <property type="component" value="Unassembled WGS sequence"/>
</dbReference>
<proteinExistence type="inferred from homology"/>
<comment type="cofactor">
    <cofactor evidence="2">
        <name>Mg(2+)</name>
        <dbReference type="ChEBI" id="CHEBI:18420"/>
    </cofactor>
</comment>
<dbReference type="OrthoDB" id="9806150at2"/>
<evidence type="ECO:0000256" key="4">
    <source>
        <dbReference type="ARBA" id="ARBA00016377"/>
    </source>
</evidence>
<dbReference type="SUPFAM" id="SSF55811">
    <property type="entry name" value="Nudix"/>
    <property type="match status" value="1"/>
</dbReference>
<comment type="catalytic activity">
    <reaction evidence="1">
        <text>GDP-alpha-D-mannose + H2O = alpha-D-mannose 1-phosphate + GMP + 2 H(+)</text>
        <dbReference type="Rhea" id="RHEA:27978"/>
        <dbReference type="ChEBI" id="CHEBI:15377"/>
        <dbReference type="ChEBI" id="CHEBI:15378"/>
        <dbReference type="ChEBI" id="CHEBI:57527"/>
        <dbReference type="ChEBI" id="CHEBI:58115"/>
        <dbReference type="ChEBI" id="CHEBI:58409"/>
    </reaction>
</comment>
<feature type="domain" description="Nudix hydrolase" evidence="8">
    <location>
        <begin position="45"/>
        <end position="180"/>
    </location>
</feature>